<evidence type="ECO:0000313" key="3">
    <source>
        <dbReference type="Proteomes" id="UP000218231"/>
    </source>
</evidence>
<feature type="compositionally biased region" description="Basic residues" evidence="1">
    <location>
        <begin position="81"/>
        <end position="90"/>
    </location>
</feature>
<organism evidence="2 3">
    <name type="scientific">Diploscapter pachys</name>
    <dbReference type="NCBI Taxonomy" id="2018661"/>
    <lineage>
        <taxon>Eukaryota</taxon>
        <taxon>Metazoa</taxon>
        <taxon>Ecdysozoa</taxon>
        <taxon>Nematoda</taxon>
        <taxon>Chromadorea</taxon>
        <taxon>Rhabditida</taxon>
        <taxon>Rhabditina</taxon>
        <taxon>Rhabditomorpha</taxon>
        <taxon>Rhabditoidea</taxon>
        <taxon>Rhabditidae</taxon>
        <taxon>Diploscapter</taxon>
    </lineage>
</organism>
<reference evidence="2 3" key="1">
    <citation type="journal article" date="2017" name="Curr. Biol.">
        <title>Genome architecture and evolution of a unichromosomal asexual nematode.</title>
        <authorList>
            <person name="Fradin H."/>
            <person name="Zegar C."/>
            <person name="Gutwein M."/>
            <person name="Lucas J."/>
            <person name="Kovtun M."/>
            <person name="Corcoran D."/>
            <person name="Baugh L.R."/>
            <person name="Kiontke K."/>
            <person name="Gunsalus K."/>
            <person name="Fitch D.H."/>
            <person name="Piano F."/>
        </authorList>
    </citation>
    <scope>NUCLEOTIDE SEQUENCE [LARGE SCALE GENOMIC DNA]</scope>
    <source>
        <strain evidence="2">PF1309</strain>
    </source>
</reference>
<comment type="caution">
    <text evidence="2">The sequence shown here is derived from an EMBL/GenBank/DDBJ whole genome shotgun (WGS) entry which is preliminary data.</text>
</comment>
<feature type="compositionally biased region" description="Basic residues" evidence="1">
    <location>
        <begin position="51"/>
        <end position="61"/>
    </location>
</feature>
<dbReference type="Proteomes" id="UP000218231">
    <property type="component" value="Unassembled WGS sequence"/>
</dbReference>
<name>A0A2A2JDP2_9BILA</name>
<evidence type="ECO:0000256" key="1">
    <source>
        <dbReference type="SAM" id="MobiDB-lite"/>
    </source>
</evidence>
<accession>A0A2A2JDP2</accession>
<feature type="compositionally biased region" description="Low complexity" evidence="1">
    <location>
        <begin position="63"/>
        <end position="74"/>
    </location>
</feature>
<sequence length="169" mass="18975">MNKLTRAWSRLSTRRPTLPTAAEIPDFDDDDEPTTKAEVFQMFAKSPSSGNRRRSQQHAHTHSVGSSQGQSSSGTNGRRASSPKRNKRDKRTSESSVEVPAHISHSNTLPHEMQRHPYEYSHDKSAPNLQQTSLYDPYYHDGSTTSSMAHSIDGYPYGSRNIMVSKRSL</sequence>
<protein>
    <submittedName>
        <fullName evidence="2">Uncharacterized protein</fullName>
    </submittedName>
</protein>
<feature type="region of interest" description="Disordered" evidence="1">
    <location>
        <begin position="1"/>
        <end position="112"/>
    </location>
</feature>
<gene>
    <name evidence="2" type="ORF">WR25_26471</name>
</gene>
<dbReference type="STRING" id="2018661.A0A2A2JDP2"/>
<keyword evidence="3" id="KW-1185">Reference proteome</keyword>
<proteinExistence type="predicted"/>
<dbReference type="AlphaFoldDB" id="A0A2A2JDP2"/>
<dbReference type="EMBL" id="LIAE01010503">
    <property type="protein sequence ID" value="PAV59777.1"/>
    <property type="molecule type" value="Genomic_DNA"/>
</dbReference>
<evidence type="ECO:0000313" key="2">
    <source>
        <dbReference type="EMBL" id="PAV59777.1"/>
    </source>
</evidence>